<evidence type="ECO:0000256" key="4">
    <source>
        <dbReference type="ARBA" id="ARBA00023136"/>
    </source>
</evidence>
<dbReference type="NCBIfam" id="NF002099">
    <property type="entry name" value="PRK00944.1"/>
    <property type="match status" value="1"/>
</dbReference>
<dbReference type="AlphaFoldDB" id="A0A5C5ZZ67"/>
<keyword evidence="7" id="KW-1185">Reference proteome</keyword>
<accession>A0A5C5ZZ67</accession>
<gene>
    <name evidence="6" type="ORF">Pla52n_62440</name>
</gene>
<dbReference type="GO" id="GO:0005886">
    <property type="term" value="C:plasma membrane"/>
    <property type="evidence" value="ECO:0007669"/>
    <property type="project" value="InterPro"/>
</dbReference>
<evidence type="ECO:0000256" key="3">
    <source>
        <dbReference type="ARBA" id="ARBA00022989"/>
    </source>
</evidence>
<evidence type="ECO:0000313" key="6">
    <source>
        <dbReference type="EMBL" id="TWT92370.1"/>
    </source>
</evidence>
<organism evidence="6 7">
    <name type="scientific">Stieleria varia</name>
    <dbReference type="NCBI Taxonomy" id="2528005"/>
    <lineage>
        <taxon>Bacteria</taxon>
        <taxon>Pseudomonadati</taxon>
        <taxon>Planctomycetota</taxon>
        <taxon>Planctomycetia</taxon>
        <taxon>Pirellulales</taxon>
        <taxon>Pirellulaceae</taxon>
        <taxon>Stieleria</taxon>
    </lineage>
</organism>
<dbReference type="InterPro" id="IPR019691">
    <property type="entry name" value="DUF2585"/>
</dbReference>
<evidence type="ECO:0000256" key="2">
    <source>
        <dbReference type="ARBA" id="ARBA00022692"/>
    </source>
</evidence>
<feature type="transmembrane region" description="Helical" evidence="5">
    <location>
        <begin position="58"/>
        <end position="77"/>
    </location>
</feature>
<keyword evidence="4 5" id="KW-0472">Membrane</keyword>
<dbReference type="EMBL" id="SJPN01000011">
    <property type="protein sequence ID" value="TWT92370.1"/>
    <property type="molecule type" value="Genomic_DNA"/>
</dbReference>
<feature type="transmembrane region" description="Helical" evidence="5">
    <location>
        <begin position="146"/>
        <end position="164"/>
    </location>
</feature>
<feature type="transmembrane region" description="Helical" evidence="5">
    <location>
        <begin position="119"/>
        <end position="140"/>
    </location>
</feature>
<proteinExistence type="predicted"/>
<evidence type="ECO:0000256" key="1">
    <source>
        <dbReference type="ARBA" id="ARBA00022475"/>
    </source>
</evidence>
<dbReference type="Pfam" id="PF10755">
    <property type="entry name" value="DUF2585"/>
    <property type="match status" value="1"/>
</dbReference>
<keyword evidence="2 5" id="KW-0812">Transmembrane</keyword>
<keyword evidence="1" id="KW-1003">Cell membrane</keyword>
<evidence type="ECO:0000313" key="7">
    <source>
        <dbReference type="Proteomes" id="UP000320176"/>
    </source>
</evidence>
<protein>
    <submittedName>
        <fullName evidence="6">Uncharacterized protein</fullName>
    </submittedName>
</protein>
<dbReference type="RefSeq" id="WP_231742736.1">
    <property type="nucleotide sequence ID" value="NZ_CP151726.1"/>
</dbReference>
<comment type="caution">
    <text evidence="6">The sequence shown here is derived from an EMBL/GenBank/DDBJ whole genome shotgun (WGS) entry which is preliminary data.</text>
</comment>
<name>A0A5C5ZZ67_9BACT</name>
<evidence type="ECO:0000256" key="5">
    <source>
        <dbReference type="SAM" id="Phobius"/>
    </source>
</evidence>
<keyword evidence="3 5" id="KW-1133">Transmembrane helix</keyword>
<reference evidence="6 7" key="1">
    <citation type="submission" date="2019-02" db="EMBL/GenBank/DDBJ databases">
        <title>Deep-cultivation of Planctomycetes and their phenomic and genomic characterization uncovers novel biology.</title>
        <authorList>
            <person name="Wiegand S."/>
            <person name="Jogler M."/>
            <person name="Boedeker C."/>
            <person name="Pinto D."/>
            <person name="Vollmers J."/>
            <person name="Rivas-Marin E."/>
            <person name="Kohn T."/>
            <person name="Peeters S.H."/>
            <person name="Heuer A."/>
            <person name="Rast P."/>
            <person name="Oberbeckmann S."/>
            <person name="Bunk B."/>
            <person name="Jeske O."/>
            <person name="Meyerdierks A."/>
            <person name="Storesund J.E."/>
            <person name="Kallscheuer N."/>
            <person name="Luecker S."/>
            <person name="Lage O.M."/>
            <person name="Pohl T."/>
            <person name="Merkel B.J."/>
            <person name="Hornburger P."/>
            <person name="Mueller R.-W."/>
            <person name="Bruemmer F."/>
            <person name="Labrenz M."/>
            <person name="Spormann A.M."/>
            <person name="Op Den Camp H."/>
            <person name="Overmann J."/>
            <person name="Amann R."/>
            <person name="Jetten M.S.M."/>
            <person name="Mascher T."/>
            <person name="Medema M.H."/>
            <person name="Devos D.P."/>
            <person name="Kaster A.-K."/>
            <person name="Ovreas L."/>
            <person name="Rohde M."/>
            <person name="Galperin M.Y."/>
            <person name="Jogler C."/>
        </authorList>
    </citation>
    <scope>NUCLEOTIDE SEQUENCE [LARGE SCALE GENOMIC DNA]</scope>
    <source>
        <strain evidence="6 7">Pla52n</strain>
    </source>
</reference>
<dbReference type="Proteomes" id="UP000320176">
    <property type="component" value="Unassembled WGS sequence"/>
</dbReference>
<sequence length="188" mass="21423">MQTEPSLRSLAIRVTAITAVMAVILHQMGRTIWCACGQWTPWSWDIWTSHNSQHLIDPYFFSHVLHGVIFAGLLYTMRGWLSYGSRLLAAVILEAGWEILENSPMIINRYREATISLDYFGDSVANSVFDVLACLLGFLIASRLRWYWSVAFFVIVELVLLATIRDCLTLNVVMLISPIEAIKQWQSP</sequence>